<dbReference type="InterPro" id="IPR018389">
    <property type="entry name" value="DctP_fam"/>
</dbReference>
<sequence>MKREQIKLAVLGVIGFMIKKPRIAKEQFESFLPMLPINLPTLNDTRVIKMCTTWPRHYLGLEEGLIDFMDKVEDLSSNNIIFKYYPSGTKISTYQCFDVVKKGYIHMYHSFEYYWQEKHPGFTYFSAIPFGLSSEQFPDWLNNNGGQKLWDELSKKFGLKCLPCGTTGNNIGIWSNKELNDLDDFKGLKVHLPGLGGKILEKLGAIHIDIPQTQILEKLKNKEIDMAAWIGPWHSCNDDFHKVAKYYYPAFHEPSTLISLGINLDYWKELNEWEQEIITTSATWTTDEMTKKFSNENKKAIKKLNKVEIKEYPPGVYNKLKETSLKILEEYASYDLLTNRIYSSIKAYKKNNKEWAKINNNFVCN</sequence>
<reference evidence="2" key="1">
    <citation type="submission" date="2019-09" db="EMBL/GenBank/DDBJ databases">
        <authorList>
            <person name="Needham M D."/>
        </authorList>
    </citation>
    <scope>NUCLEOTIDE SEQUENCE</scope>
</reference>
<dbReference type="Gene3D" id="3.40.190.170">
    <property type="entry name" value="Bacterial extracellular solute-binding protein, family 7"/>
    <property type="match status" value="1"/>
</dbReference>
<dbReference type="Pfam" id="PF03480">
    <property type="entry name" value="DctP"/>
    <property type="match status" value="1"/>
</dbReference>
<name>A0A5E8CK93_9ZZZZ</name>
<keyword evidence="1" id="KW-0732">Signal</keyword>
<proteinExistence type="predicted"/>
<dbReference type="Gene3D" id="3.40.190.10">
    <property type="entry name" value="Periplasmic binding protein-like II"/>
    <property type="match status" value="1"/>
</dbReference>
<dbReference type="InterPro" id="IPR038404">
    <property type="entry name" value="TRAP_DctP_sf"/>
</dbReference>
<dbReference type="PANTHER" id="PTHR33376:SF5">
    <property type="entry name" value="EXTRACYTOPLASMIC SOLUTE RECEPTOR PROTEIN"/>
    <property type="match status" value="1"/>
</dbReference>
<protein>
    <submittedName>
        <fullName evidence="2">Bacterial extracellular solute-binding protein, family 7</fullName>
    </submittedName>
</protein>
<dbReference type="GO" id="GO:0031317">
    <property type="term" value="C:tripartite ATP-independent periplasmic transporter complex"/>
    <property type="evidence" value="ECO:0007669"/>
    <property type="project" value="InterPro"/>
</dbReference>
<dbReference type="EMBL" id="CABVLZ010000003">
    <property type="protein sequence ID" value="VVU95079.1"/>
    <property type="molecule type" value="Genomic_DNA"/>
</dbReference>
<gene>
    <name evidence="2" type="ORF">CPAV1605_804</name>
</gene>
<dbReference type="InterPro" id="IPR026289">
    <property type="entry name" value="SBP_TakP-like"/>
</dbReference>
<dbReference type="PANTHER" id="PTHR33376">
    <property type="match status" value="1"/>
</dbReference>
<dbReference type="AlphaFoldDB" id="A0A5E8CK93"/>
<evidence type="ECO:0000313" key="2">
    <source>
        <dbReference type="EMBL" id="VVU95079.1"/>
    </source>
</evidence>
<evidence type="ECO:0000256" key="1">
    <source>
        <dbReference type="ARBA" id="ARBA00022729"/>
    </source>
</evidence>
<accession>A0A5E8CK93</accession>
<organism evidence="2">
    <name type="scientific">seawater metagenome</name>
    <dbReference type="NCBI Taxonomy" id="1561972"/>
    <lineage>
        <taxon>unclassified sequences</taxon>
        <taxon>metagenomes</taxon>
        <taxon>ecological metagenomes</taxon>
    </lineage>
</organism>
<dbReference type="PIRSF" id="PIRSF039026">
    <property type="entry name" value="SiaP"/>
    <property type="match status" value="1"/>
</dbReference>
<dbReference type="GO" id="GO:0055085">
    <property type="term" value="P:transmembrane transport"/>
    <property type="evidence" value="ECO:0007669"/>
    <property type="project" value="InterPro"/>
</dbReference>